<dbReference type="Pfam" id="PF11461">
    <property type="entry name" value="RILP"/>
    <property type="match status" value="1"/>
</dbReference>
<feature type="compositionally biased region" description="Basic and acidic residues" evidence="1">
    <location>
        <begin position="84"/>
        <end position="109"/>
    </location>
</feature>
<organism evidence="4">
    <name type="scientific">Gongylonema pulchrum</name>
    <dbReference type="NCBI Taxonomy" id="637853"/>
    <lineage>
        <taxon>Eukaryota</taxon>
        <taxon>Metazoa</taxon>
        <taxon>Ecdysozoa</taxon>
        <taxon>Nematoda</taxon>
        <taxon>Chromadorea</taxon>
        <taxon>Rhabditida</taxon>
        <taxon>Spirurina</taxon>
        <taxon>Spiruromorpha</taxon>
        <taxon>Spiruroidea</taxon>
        <taxon>Gongylonematidae</taxon>
        <taxon>Gongylonema</taxon>
    </lineage>
</organism>
<sequence>LIRQNEELLRKNASLQKQGRMLVEEKSEIIKRLQFTEEANIKLTKLFKDATRQCKDLQQYQMLREVLQEKNLLKGKVMELEEELEQLRPSRRRDSGSSESSRDFDRSATSDECVVYGPINREPEEKLYPWKYERKESGVRKLYALLCRKFLRTK</sequence>
<dbReference type="GO" id="GO:0046983">
    <property type="term" value="F:protein dimerization activity"/>
    <property type="evidence" value="ECO:0007669"/>
    <property type="project" value="InterPro"/>
</dbReference>
<feature type="region of interest" description="Disordered" evidence="1">
    <location>
        <begin position="84"/>
        <end position="110"/>
    </location>
</feature>
<feature type="domain" description="RH2" evidence="2">
    <location>
        <begin position="55"/>
        <end position="139"/>
    </location>
</feature>
<reference evidence="3 4" key="1">
    <citation type="submission" date="2016-06" db="UniProtKB">
        <authorList>
            <consortium name="WormBaseParasite"/>
        </authorList>
    </citation>
    <scope>IDENTIFICATION</scope>
</reference>
<evidence type="ECO:0000313" key="3">
    <source>
        <dbReference type="WBParaSite" id="GPUH_0000523801-mRNA-1"/>
    </source>
</evidence>
<dbReference type="WBParaSite" id="GPUH_0002589101-mRNA-1">
    <property type="protein sequence ID" value="GPUH_0002589101-mRNA-1"/>
    <property type="gene ID" value="GPUH_0002589101"/>
</dbReference>
<proteinExistence type="predicted"/>
<name>A0A183EY20_9BILA</name>
<accession>A0A183EY20</accession>
<evidence type="ECO:0000313" key="4">
    <source>
        <dbReference type="WBParaSite" id="GPUH_0002589101-mRNA-1"/>
    </source>
</evidence>
<dbReference type="WBParaSite" id="GPUH_0000523801-mRNA-1">
    <property type="protein sequence ID" value="GPUH_0000523801-mRNA-1"/>
    <property type="gene ID" value="GPUH_0000523801"/>
</dbReference>
<protein>
    <submittedName>
        <fullName evidence="3 4">RH2 domain-containing protein</fullName>
    </submittedName>
</protein>
<dbReference type="InterPro" id="IPR034744">
    <property type="entry name" value="RH2"/>
</dbReference>
<evidence type="ECO:0000256" key="1">
    <source>
        <dbReference type="SAM" id="MobiDB-lite"/>
    </source>
</evidence>
<evidence type="ECO:0000259" key="2">
    <source>
        <dbReference type="PROSITE" id="PS51777"/>
    </source>
</evidence>
<dbReference type="AlphaFoldDB" id="A0A183EY20"/>
<dbReference type="SUPFAM" id="SSF161256">
    <property type="entry name" value="RILP dimerisation region"/>
    <property type="match status" value="1"/>
</dbReference>
<dbReference type="InterPro" id="IPR021563">
    <property type="entry name" value="RILP_dimer"/>
</dbReference>
<dbReference type="PROSITE" id="PS51777">
    <property type="entry name" value="RH2"/>
    <property type="match status" value="1"/>
</dbReference>